<dbReference type="AlphaFoldDB" id="A0A1G8N2V7"/>
<dbReference type="InterPro" id="IPR018990">
    <property type="entry name" value="Prot_inh_I42_chagasin"/>
</dbReference>
<proteinExistence type="predicted"/>
<dbReference type="PANTHER" id="PTHR36530">
    <property type="entry name" value="INHIBITOR OF CYSTEINE PEPTIDASE"/>
    <property type="match status" value="1"/>
</dbReference>
<accession>A0A1G8N2V7</accession>
<dbReference type="GO" id="GO:0004869">
    <property type="term" value="F:cysteine-type endopeptidase inhibitor activity"/>
    <property type="evidence" value="ECO:0007669"/>
    <property type="project" value="UniProtKB-KW"/>
</dbReference>
<dbReference type="InterPro" id="IPR052781">
    <property type="entry name" value="Cys_protease_inhibitor_I42"/>
</dbReference>
<dbReference type="EMBL" id="FNDZ01000004">
    <property type="protein sequence ID" value="SDI74436.1"/>
    <property type="molecule type" value="Genomic_DNA"/>
</dbReference>
<dbReference type="PANTHER" id="PTHR36530:SF1">
    <property type="entry name" value="AMOEBIASIN-1"/>
    <property type="match status" value="1"/>
</dbReference>
<evidence type="ECO:0000256" key="1">
    <source>
        <dbReference type="ARBA" id="ARBA00022690"/>
    </source>
</evidence>
<dbReference type="InterPro" id="IPR036331">
    <property type="entry name" value="Chagasin-like_sf"/>
</dbReference>
<evidence type="ECO:0000313" key="5">
    <source>
        <dbReference type="Proteomes" id="UP000183255"/>
    </source>
</evidence>
<gene>
    <name evidence="4" type="ORF">SAMN05421804_10475</name>
</gene>
<dbReference type="Pfam" id="PF09394">
    <property type="entry name" value="Inhibitor_I42"/>
    <property type="match status" value="1"/>
</dbReference>
<sequence>MLMVPLLIIFGCSNDRLPQEVTAEEKRLEIILKENPTTGYSWTMDDFDTTVLQLEKDEYSASPTEGTVGSGGTHLYRFTGQKEGNVTLTFRYYRNWESKDTAIEVRSYSIFVTDDGKIQSVDVKNKE</sequence>
<organism evidence="4 5">
    <name type="scientific">Proteiniclasticum ruminis</name>
    <dbReference type="NCBI Taxonomy" id="398199"/>
    <lineage>
        <taxon>Bacteria</taxon>
        <taxon>Bacillati</taxon>
        <taxon>Bacillota</taxon>
        <taxon>Clostridia</taxon>
        <taxon>Eubacteriales</taxon>
        <taxon>Clostridiaceae</taxon>
        <taxon>Proteiniclasticum</taxon>
    </lineage>
</organism>
<feature type="domain" description="Proteinase inhibitor I42 chagasin" evidence="3">
    <location>
        <begin position="26"/>
        <end position="103"/>
    </location>
</feature>
<dbReference type="Gene3D" id="2.60.40.2020">
    <property type="match status" value="1"/>
</dbReference>
<protein>
    <submittedName>
        <fullName evidence="4">Predicted secreted protein</fullName>
    </submittedName>
</protein>
<dbReference type="Proteomes" id="UP000183255">
    <property type="component" value="Unassembled WGS sequence"/>
</dbReference>
<dbReference type="SUPFAM" id="SSF141066">
    <property type="entry name" value="ICP-like"/>
    <property type="match status" value="1"/>
</dbReference>
<keyword evidence="1" id="KW-0646">Protease inhibitor</keyword>
<evidence type="ECO:0000259" key="3">
    <source>
        <dbReference type="Pfam" id="PF09394"/>
    </source>
</evidence>
<keyword evidence="2" id="KW-0789">Thiol protease inhibitor</keyword>
<evidence type="ECO:0000313" key="4">
    <source>
        <dbReference type="EMBL" id="SDI74436.1"/>
    </source>
</evidence>
<evidence type="ECO:0000256" key="2">
    <source>
        <dbReference type="ARBA" id="ARBA00022704"/>
    </source>
</evidence>
<reference evidence="4 5" key="1">
    <citation type="submission" date="2016-10" db="EMBL/GenBank/DDBJ databases">
        <authorList>
            <person name="de Groot N.N."/>
        </authorList>
    </citation>
    <scope>NUCLEOTIDE SEQUENCE [LARGE SCALE GENOMIC DNA]</scope>
    <source>
        <strain evidence="4 5">CGMCC 1.5058</strain>
    </source>
</reference>
<name>A0A1G8N2V7_9CLOT</name>
<dbReference type="RefSeq" id="WP_051651593.1">
    <property type="nucleotide sequence ID" value="NZ_FNDZ01000004.1"/>
</dbReference>